<evidence type="ECO:0000256" key="6">
    <source>
        <dbReference type="ARBA" id="ARBA00023194"/>
    </source>
</evidence>
<feature type="region of interest" description="Disordered" evidence="8">
    <location>
        <begin position="85"/>
        <end position="106"/>
    </location>
</feature>
<keyword evidence="3 7" id="KW-0479">Metal-binding</keyword>
<reference evidence="10 11" key="1">
    <citation type="submission" date="2022-06" db="EMBL/GenBank/DDBJ databases">
        <title>Draft genome sequence of type strain Streptomyces rubrisoli DSM 42083.</title>
        <authorList>
            <person name="Duangmal K."/>
            <person name="Klaysubun C."/>
        </authorList>
    </citation>
    <scope>NUCLEOTIDE SEQUENCE [LARGE SCALE GENOMIC DNA]</scope>
    <source>
        <strain evidence="10 11">DSM 42083</strain>
    </source>
</reference>
<accession>A0ABT1P592</accession>
<organism evidence="10 11">
    <name type="scientific">Streptantibioticus rubrisoli</name>
    <dbReference type="NCBI Taxonomy" id="1387313"/>
    <lineage>
        <taxon>Bacteria</taxon>
        <taxon>Bacillati</taxon>
        <taxon>Actinomycetota</taxon>
        <taxon>Actinomycetes</taxon>
        <taxon>Kitasatosporales</taxon>
        <taxon>Streptomycetaceae</taxon>
        <taxon>Streptantibioticus</taxon>
    </lineage>
</organism>
<dbReference type="Pfam" id="PF03171">
    <property type="entry name" value="2OG-FeII_Oxy"/>
    <property type="match status" value="1"/>
</dbReference>
<dbReference type="InterPro" id="IPR027443">
    <property type="entry name" value="IPNS-like_sf"/>
</dbReference>
<evidence type="ECO:0000256" key="1">
    <source>
        <dbReference type="ARBA" id="ARBA00004792"/>
    </source>
</evidence>
<evidence type="ECO:0000259" key="9">
    <source>
        <dbReference type="PROSITE" id="PS51471"/>
    </source>
</evidence>
<evidence type="ECO:0000256" key="7">
    <source>
        <dbReference type="RuleBase" id="RU003682"/>
    </source>
</evidence>
<keyword evidence="11" id="KW-1185">Reference proteome</keyword>
<dbReference type="RefSeq" id="WP_255924468.1">
    <property type="nucleotide sequence ID" value="NZ_JANFNH010000001.1"/>
</dbReference>
<dbReference type="PANTHER" id="PTHR10209">
    <property type="entry name" value="OXIDOREDUCTASE, 2OG-FE II OXYGENASE FAMILY PROTEIN"/>
    <property type="match status" value="1"/>
</dbReference>
<evidence type="ECO:0000256" key="4">
    <source>
        <dbReference type="ARBA" id="ARBA00023002"/>
    </source>
</evidence>
<evidence type="ECO:0000313" key="10">
    <source>
        <dbReference type="EMBL" id="MCQ4040517.1"/>
    </source>
</evidence>
<dbReference type="InterPro" id="IPR026992">
    <property type="entry name" value="DIOX_N"/>
</dbReference>
<protein>
    <submittedName>
        <fullName evidence="10">Isopenicillin N synthase family oxygenase</fullName>
    </submittedName>
</protein>
<dbReference type="Gene3D" id="2.60.120.330">
    <property type="entry name" value="B-lactam Antibiotic, Isopenicillin N Synthase, Chain"/>
    <property type="match status" value="1"/>
</dbReference>
<evidence type="ECO:0000256" key="5">
    <source>
        <dbReference type="ARBA" id="ARBA00023004"/>
    </source>
</evidence>
<evidence type="ECO:0000256" key="8">
    <source>
        <dbReference type="SAM" id="MobiDB-lite"/>
    </source>
</evidence>
<evidence type="ECO:0000313" key="11">
    <source>
        <dbReference type="Proteomes" id="UP001206206"/>
    </source>
</evidence>
<sequence length="336" mass="37388">MAITFPVLDLRDAYRGPTARAALLDELRSAVHDIGFFQLVGHGVEGADQILDLARTFFDLPESELAELSMLKSPHFRGYSEVGRELTKGAPDRRSQFDVGPEREARVPGPNDPAYLWVAGPNMWPTSMPELKPTINRWMSQLTDVSHRLLRLILACLDAPEDFLDPVVSDDPQVHFKLLHYPGHPDDRPQDDQGIGTHKDYGLLTLLLQDHLGGLQVSVNEGEFLDVPTVPGAFVVNLGELLEVATRGYLRATTHRVVSPPPGVRRYSAPFFYNPRLDATMLPLPTREVTQADGIAQDPDNPLSDSYGNNVMRGMLRAFPDVIAIHHPELLERSAR</sequence>
<dbReference type="SUPFAM" id="SSF51197">
    <property type="entry name" value="Clavaminate synthase-like"/>
    <property type="match status" value="1"/>
</dbReference>
<dbReference type="Proteomes" id="UP001206206">
    <property type="component" value="Unassembled WGS sequence"/>
</dbReference>
<feature type="domain" description="Fe2OG dioxygenase" evidence="9">
    <location>
        <begin position="171"/>
        <end position="275"/>
    </location>
</feature>
<dbReference type="InterPro" id="IPR005123">
    <property type="entry name" value="Oxoglu/Fe-dep_dioxygenase_dom"/>
</dbReference>
<gene>
    <name evidence="10" type="ORF">NON19_00400</name>
</gene>
<comment type="caution">
    <text evidence="10">The sequence shown here is derived from an EMBL/GenBank/DDBJ whole genome shotgun (WGS) entry which is preliminary data.</text>
</comment>
<proteinExistence type="inferred from homology"/>
<evidence type="ECO:0000256" key="3">
    <source>
        <dbReference type="ARBA" id="ARBA00022723"/>
    </source>
</evidence>
<keyword evidence="5 7" id="KW-0408">Iron</keyword>
<evidence type="ECO:0000256" key="2">
    <source>
        <dbReference type="ARBA" id="ARBA00008056"/>
    </source>
</evidence>
<keyword evidence="6" id="KW-0045">Antibiotic biosynthesis</keyword>
<dbReference type="PRINTS" id="PR00682">
    <property type="entry name" value="IPNSYNTHASE"/>
</dbReference>
<dbReference type="InterPro" id="IPR044861">
    <property type="entry name" value="IPNS-like_FE2OG_OXY"/>
</dbReference>
<comment type="similarity">
    <text evidence="2 7">Belongs to the iron/ascorbate-dependent oxidoreductase family.</text>
</comment>
<dbReference type="PANTHER" id="PTHR10209:SF885">
    <property type="entry name" value="2OG-FE(II) OXYGENASE FAMILY, PUTATIVE (AFU_ORTHOLOGUE AFUA_2G00750)-RELATED"/>
    <property type="match status" value="1"/>
</dbReference>
<dbReference type="Pfam" id="PF14226">
    <property type="entry name" value="DIOX_N"/>
    <property type="match status" value="1"/>
</dbReference>
<name>A0ABT1P592_9ACTN</name>
<keyword evidence="4 7" id="KW-0560">Oxidoreductase</keyword>
<dbReference type="PROSITE" id="PS51471">
    <property type="entry name" value="FE2OG_OXY"/>
    <property type="match status" value="1"/>
</dbReference>
<dbReference type="EMBL" id="JANFNH010000001">
    <property type="protein sequence ID" value="MCQ4040517.1"/>
    <property type="molecule type" value="Genomic_DNA"/>
</dbReference>
<comment type="pathway">
    <text evidence="1">Antibiotic biosynthesis.</text>
</comment>